<comment type="caution">
    <text evidence="1">The sequence shown here is derived from an EMBL/GenBank/DDBJ whole genome shotgun (WGS) entry which is preliminary data.</text>
</comment>
<evidence type="ECO:0000313" key="2">
    <source>
        <dbReference type="Proteomes" id="UP001154420"/>
    </source>
</evidence>
<organism evidence="1 2">
    <name type="scientific">Parablautia muri</name>
    <dbReference type="NCBI Taxonomy" id="2320879"/>
    <lineage>
        <taxon>Bacteria</taxon>
        <taxon>Bacillati</taxon>
        <taxon>Bacillota</taxon>
        <taxon>Clostridia</taxon>
        <taxon>Lachnospirales</taxon>
        <taxon>Lachnospiraceae</taxon>
        <taxon>Parablautia</taxon>
    </lineage>
</organism>
<keyword evidence="2" id="KW-1185">Reference proteome</keyword>
<accession>A0A9X5GSX2</accession>
<dbReference type="OrthoDB" id="1970026at2"/>
<reference evidence="1" key="1">
    <citation type="submission" date="2018-09" db="EMBL/GenBank/DDBJ databases">
        <title>Murine metabolic-syndrome-specific gut microbial biobank.</title>
        <authorList>
            <person name="Liu C."/>
        </authorList>
    </citation>
    <scope>NUCLEOTIDE SEQUENCE</scope>
    <source>
        <strain evidence="1">D42-62</strain>
    </source>
</reference>
<proteinExistence type="predicted"/>
<name>A0A9X5GSX2_9FIRM</name>
<dbReference type="AlphaFoldDB" id="A0A9X5GSX2"/>
<protein>
    <submittedName>
        <fullName evidence="1">Uncharacterized protein</fullName>
    </submittedName>
</protein>
<gene>
    <name evidence="1" type="ORF">D5281_18125</name>
</gene>
<dbReference type="EMBL" id="QZDT01000039">
    <property type="protein sequence ID" value="NBJ94448.1"/>
    <property type="molecule type" value="Genomic_DNA"/>
</dbReference>
<sequence>MCRITGLSRQYVQIRRNKSGEITYGGDQNFFAGAPAGSRDARKQRIGCGVTAFGDMLLYLGGSSQAYCTRENKNYINRILSEEEYKVYYNLIYNFLGQISARANKGLSGIRLWSRFNRLSRREQWKLRGKWGLSGRKLYGRIVEMLDHDIPVIMCVPVLLGKNNKGQGLIFYQKENGVYHKKCTVTAHYVIIAELVEENGRIYFGISSWGKKYYVDREEYELLIRKHFLGTILGNILYIRQKAD</sequence>
<dbReference type="Proteomes" id="UP001154420">
    <property type="component" value="Unassembled WGS sequence"/>
</dbReference>
<dbReference type="RefSeq" id="WP_160561477.1">
    <property type="nucleotide sequence ID" value="NZ_QZDT01000039.1"/>
</dbReference>
<evidence type="ECO:0000313" key="1">
    <source>
        <dbReference type="EMBL" id="NBJ94448.1"/>
    </source>
</evidence>